<feature type="compositionally biased region" description="Pro residues" evidence="1">
    <location>
        <begin position="286"/>
        <end position="299"/>
    </location>
</feature>
<feature type="compositionally biased region" description="Basic and acidic residues" evidence="1">
    <location>
        <begin position="146"/>
        <end position="167"/>
    </location>
</feature>
<keyword evidence="3" id="KW-1185">Reference proteome</keyword>
<name>A0AA88J880_FICCA</name>
<gene>
    <name evidence="2" type="ORF">TIFTF001_033681</name>
</gene>
<proteinExistence type="predicted"/>
<comment type="caution">
    <text evidence="2">The sequence shown here is derived from an EMBL/GenBank/DDBJ whole genome shotgun (WGS) entry which is preliminary data.</text>
</comment>
<feature type="region of interest" description="Disordered" evidence="1">
    <location>
        <begin position="146"/>
        <end position="176"/>
    </location>
</feature>
<dbReference type="EMBL" id="BTGU01000188">
    <property type="protein sequence ID" value="GMN64627.1"/>
    <property type="molecule type" value="Genomic_DNA"/>
</dbReference>
<accession>A0AA88J880</accession>
<dbReference type="Proteomes" id="UP001187192">
    <property type="component" value="Unassembled WGS sequence"/>
</dbReference>
<protein>
    <submittedName>
        <fullName evidence="2">Uncharacterized protein</fullName>
    </submittedName>
</protein>
<evidence type="ECO:0000256" key="1">
    <source>
        <dbReference type="SAM" id="MobiDB-lite"/>
    </source>
</evidence>
<feature type="compositionally biased region" description="Polar residues" evidence="1">
    <location>
        <begin position="255"/>
        <end position="264"/>
    </location>
</feature>
<dbReference type="AlphaFoldDB" id="A0AA88J880"/>
<reference evidence="2" key="1">
    <citation type="submission" date="2023-07" db="EMBL/GenBank/DDBJ databases">
        <title>draft genome sequence of fig (Ficus carica).</title>
        <authorList>
            <person name="Takahashi T."/>
            <person name="Nishimura K."/>
        </authorList>
    </citation>
    <scope>NUCLEOTIDE SEQUENCE</scope>
</reference>
<evidence type="ECO:0000313" key="2">
    <source>
        <dbReference type="EMBL" id="GMN64627.1"/>
    </source>
</evidence>
<sequence>MSDWYQRLRSIAGFAMVDGSDSQHPNFGPTQDVSTLWAAIRALEEKFEAQNVTIATDVRLILTQLEHLTVAAAPQQPPPHFRAGDAAILPPLVSPHYPLHLRTSDITDPPPFPATHHQFLPPNRFGAAPPPLFCTIRHQLRDPVRPVEFPPRFEPHRDFPRTPRTDSTDSSTDDEEFYRLNARTNIYETEDQQVARFIGGLRDPIQDQFSLHPVLKLYEAVSLAHRAEEQLLRTSSRQPFSRRHSNHYSLEKNRSSPALNTTANTSLPSPTPPPPPHDRDKAVVAPSPPPNPYTKPLPPKCFRCGVPELPSTKA</sequence>
<feature type="region of interest" description="Disordered" evidence="1">
    <location>
        <begin position="232"/>
        <end position="314"/>
    </location>
</feature>
<evidence type="ECO:0000313" key="3">
    <source>
        <dbReference type="Proteomes" id="UP001187192"/>
    </source>
</evidence>
<organism evidence="2 3">
    <name type="scientific">Ficus carica</name>
    <name type="common">Common fig</name>
    <dbReference type="NCBI Taxonomy" id="3494"/>
    <lineage>
        <taxon>Eukaryota</taxon>
        <taxon>Viridiplantae</taxon>
        <taxon>Streptophyta</taxon>
        <taxon>Embryophyta</taxon>
        <taxon>Tracheophyta</taxon>
        <taxon>Spermatophyta</taxon>
        <taxon>Magnoliopsida</taxon>
        <taxon>eudicotyledons</taxon>
        <taxon>Gunneridae</taxon>
        <taxon>Pentapetalae</taxon>
        <taxon>rosids</taxon>
        <taxon>fabids</taxon>
        <taxon>Rosales</taxon>
        <taxon>Moraceae</taxon>
        <taxon>Ficeae</taxon>
        <taxon>Ficus</taxon>
    </lineage>
</organism>